<keyword evidence="10" id="KW-1185">Reference proteome</keyword>
<dbReference type="InterPro" id="IPR041367">
    <property type="entry name" value="Znf-CCCH_4"/>
</dbReference>
<dbReference type="Gene3D" id="2.30.30.1190">
    <property type="match status" value="1"/>
</dbReference>
<evidence type="ECO:0000256" key="3">
    <source>
        <dbReference type="ARBA" id="ARBA00022771"/>
    </source>
</evidence>
<dbReference type="GO" id="GO:0005634">
    <property type="term" value="C:nucleus"/>
    <property type="evidence" value="ECO:0007669"/>
    <property type="project" value="UniProtKB-SubCell"/>
</dbReference>
<dbReference type="PANTHER" id="PTHR46527">
    <property type="entry name" value="NUCLEOPORIN-LIKE PROTEIN 2"/>
    <property type="match status" value="1"/>
</dbReference>
<evidence type="ECO:0000259" key="8">
    <source>
        <dbReference type="PROSITE" id="PS50103"/>
    </source>
</evidence>
<organism evidence="9 10">
    <name type="scientific">Malassezia vespertilionis</name>
    <dbReference type="NCBI Taxonomy" id="2020962"/>
    <lineage>
        <taxon>Eukaryota</taxon>
        <taxon>Fungi</taxon>
        <taxon>Dikarya</taxon>
        <taxon>Basidiomycota</taxon>
        <taxon>Ustilaginomycotina</taxon>
        <taxon>Malasseziomycetes</taxon>
        <taxon>Malasseziales</taxon>
        <taxon>Malasseziaceae</taxon>
        <taxon>Malassezia</taxon>
    </lineage>
</organism>
<protein>
    <recommendedName>
        <fullName evidence="8">C3H1-type domain-containing protein</fullName>
    </recommendedName>
</protein>
<evidence type="ECO:0000256" key="4">
    <source>
        <dbReference type="ARBA" id="ARBA00022833"/>
    </source>
</evidence>
<dbReference type="EMBL" id="KZ454988">
    <property type="protein sequence ID" value="PKI84688.1"/>
    <property type="molecule type" value="Genomic_DNA"/>
</dbReference>
<dbReference type="AlphaFoldDB" id="A0A2N1JDR4"/>
<dbReference type="OrthoDB" id="20729at2759"/>
<feature type="domain" description="C3H1-type" evidence="8">
    <location>
        <begin position="1"/>
        <end position="25"/>
    </location>
</feature>
<evidence type="ECO:0000256" key="7">
    <source>
        <dbReference type="SAM" id="MobiDB-lite"/>
    </source>
</evidence>
<dbReference type="GO" id="GO:0008270">
    <property type="term" value="F:zinc ion binding"/>
    <property type="evidence" value="ECO:0007669"/>
    <property type="project" value="UniProtKB-KW"/>
</dbReference>
<evidence type="ECO:0000256" key="5">
    <source>
        <dbReference type="ARBA" id="ARBA00023242"/>
    </source>
</evidence>
<evidence type="ECO:0000313" key="10">
    <source>
        <dbReference type="Proteomes" id="UP000232875"/>
    </source>
</evidence>
<dbReference type="SMART" id="SM00356">
    <property type="entry name" value="ZnF_C3H1"/>
    <property type="match status" value="1"/>
</dbReference>
<proteinExistence type="predicted"/>
<dbReference type="Pfam" id="PF18044">
    <property type="entry name" value="zf-CCCH_4"/>
    <property type="match status" value="1"/>
</dbReference>
<name>A0A2N1JDR4_9BASI</name>
<accession>A0A2N1JDR4</accession>
<comment type="subcellular location">
    <subcellularLocation>
        <location evidence="1">Nucleus</location>
    </subcellularLocation>
</comment>
<evidence type="ECO:0000256" key="6">
    <source>
        <dbReference type="PROSITE-ProRule" id="PRU00723"/>
    </source>
</evidence>
<dbReference type="PANTHER" id="PTHR46527:SF1">
    <property type="entry name" value="NUCLEOPORIN NUP42"/>
    <property type="match status" value="1"/>
</dbReference>
<evidence type="ECO:0000313" key="9">
    <source>
        <dbReference type="EMBL" id="PKI84688.1"/>
    </source>
</evidence>
<dbReference type="InterPro" id="IPR000571">
    <property type="entry name" value="Znf_CCCH"/>
</dbReference>
<dbReference type="Proteomes" id="UP000232875">
    <property type="component" value="Unassembled WGS sequence"/>
</dbReference>
<keyword evidence="4 6" id="KW-0862">Zinc</keyword>
<feature type="region of interest" description="Disordered" evidence="7">
    <location>
        <begin position="25"/>
        <end position="47"/>
    </location>
</feature>
<gene>
    <name evidence="9" type="ORF">MVES_000941</name>
</gene>
<keyword evidence="3 6" id="KW-0863">Zinc-finger</keyword>
<keyword evidence="2 6" id="KW-0479">Metal-binding</keyword>
<dbReference type="InterPro" id="IPR051767">
    <property type="entry name" value="Nucleoporin_NUP42"/>
</dbReference>
<keyword evidence="5" id="KW-0539">Nucleus</keyword>
<evidence type="ECO:0000256" key="2">
    <source>
        <dbReference type="ARBA" id="ARBA00022723"/>
    </source>
</evidence>
<evidence type="ECO:0000256" key="1">
    <source>
        <dbReference type="ARBA" id="ARBA00004123"/>
    </source>
</evidence>
<sequence length="199" mass="20866">MAVCPFYLQGRCRFGNNCRNEHPPRGGGAFGQPTAFGGAGLQKSAPEPEVALTKDGIAQDLGSHGRPLWKLTSYAPARGEPNLIAGLDRSPEEDRMAAYEASRSGNQAAYVQQTQQTTSQADSVYTQMALNPQAALQQALQNRKNTAQHATPAFGAKGTSAFGAAAPSAFGGKSSAFGGAPGTDCTCIWNKFSTDCICF</sequence>
<feature type="zinc finger region" description="C3H1-type" evidence="6">
    <location>
        <begin position="1"/>
        <end position="25"/>
    </location>
</feature>
<dbReference type="PROSITE" id="PS50103">
    <property type="entry name" value="ZF_C3H1"/>
    <property type="match status" value="1"/>
</dbReference>
<dbReference type="STRING" id="2020962.A0A2N1JDR4"/>
<reference evidence="9 10" key="1">
    <citation type="submission" date="2017-10" db="EMBL/GenBank/DDBJ databases">
        <title>A novel species of cold-tolerant Malassezia isolated from bats.</title>
        <authorList>
            <person name="Lorch J.M."/>
            <person name="Palmer J.M."/>
            <person name="Vanderwolf K.J."/>
            <person name="Schmidt K.Z."/>
            <person name="Verant M.L."/>
            <person name="Weller T.J."/>
            <person name="Blehert D.S."/>
        </authorList>
    </citation>
    <scope>NUCLEOTIDE SEQUENCE [LARGE SCALE GENOMIC DNA]</scope>
    <source>
        <strain evidence="9 10">NWHC:44797-103</strain>
    </source>
</reference>